<keyword evidence="1" id="KW-1133">Transmembrane helix</keyword>
<keyword evidence="1" id="KW-0472">Membrane</keyword>
<feature type="transmembrane region" description="Helical" evidence="1">
    <location>
        <begin position="82"/>
        <end position="102"/>
    </location>
</feature>
<keyword evidence="3" id="KW-1185">Reference proteome</keyword>
<dbReference type="OrthoDB" id="5828030at2"/>
<dbReference type="Proteomes" id="UP000240987">
    <property type="component" value="Unassembled WGS sequence"/>
</dbReference>
<sequence>MKKVTFTLIAIIMAVLFTEHVHSFFIGFSLAMIAVTIGYFIAYQAILKPQYTMSFLVFAVVSKLIITVVGIIGVFSNNIIHSPITFLIAYVSFSVLMTYLASTYRSLQRETKDNQQQEFLHTGLYKAI</sequence>
<dbReference type="AlphaFoldDB" id="A0A2T3JBE5"/>
<protein>
    <recommendedName>
        <fullName evidence="4">NADH:ubiquinone oxidoreductase</fullName>
    </recommendedName>
</protein>
<comment type="caution">
    <text evidence="2">The sequence shown here is derived from an EMBL/GenBank/DDBJ whole genome shotgun (WGS) entry which is preliminary data.</text>
</comment>
<proteinExistence type="predicted"/>
<dbReference type="EMBL" id="PYMJ01000024">
    <property type="protein sequence ID" value="PSU46133.1"/>
    <property type="molecule type" value="Genomic_DNA"/>
</dbReference>
<name>A0A2T3JBE5_9GAMM</name>
<keyword evidence="1" id="KW-0812">Transmembrane</keyword>
<evidence type="ECO:0008006" key="4">
    <source>
        <dbReference type="Google" id="ProtNLM"/>
    </source>
</evidence>
<evidence type="ECO:0000313" key="2">
    <source>
        <dbReference type="EMBL" id="PSU46133.1"/>
    </source>
</evidence>
<organism evidence="2 3">
    <name type="scientific">Photobacterium frigidiphilum</name>
    <dbReference type="NCBI Taxonomy" id="264736"/>
    <lineage>
        <taxon>Bacteria</taxon>
        <taxon>Pseudomonadati</taxon>
        <taxon>Pseudomonadota</taxon>
        <taxon>Gammaproteobacteria</taxon>
        <taxon>Vibrionales</taxon>
        <taxon>Vibrionaceae</taxon>
        <taxon>Photobacterium</taxon>
    </lineage>
</organism>
<evidence type="ECO:0000256" key="1">
    <source>
        <dbReference type="SAM" id="Phobius"/>
    </source>
</evidence>
<accession>A0A2T3JBE5</accession>
<feature type="transmembrane region" description="Helical" evidence="1">
    <location>
        <begin position="55"/>
        <end position="76"/>
    </location>
</feature>
<gene>
    <name evidence="2" type="ORF">C9J12_19960</name>
</gene>
<evidence type="ECO:0000313" key="3">
    <source>
        <dbReference type="Proteomes" id="UP000240987"/>
    </source>
</evidence>
<feature type="transmembrane region" description="Helical" evidence="1">
    <location>
        <begin position="24"/>
        <end position="43"/>
    </location>
</feature>
<dbReference type="RefSeq" id="WP_107244311.1">
    <property type="nucleotide sequence ID" value="NZ_PYMJ01000024.1"/>
</dbReference>
<reference evidence="2 3" key="1">
    <citation type="submission" date="2018-01" db="EMBL/GenBank/DDBJ databases">
        <title>Whole genome sequencing of Histamine producing bacteria.</title>
        <authorList>
            <person name="Butler K."/>
        </authorList>
    </citation>
    <scope>NUCLEOTIDE SEQUENCE [LARGE SCALE GENOMIC DNA]</scope>
    <source>
        <strain evidence="2 3">JCM 12947</strain>
    </source>
</reference>